<dbReference type="Proteomes" id="UP001165064">
    <property type="component" value="Unassembled WGS sequence"/>
</dbReference>
<gene>
    <name evidence="1" type="ORF">Amon02_000954100</name>
</gene>
<organism evidence="1 2">
    <name type="scientific">Ambrosiozyma monospora</name>
    <name type="common">Yeast</name>
    <name type="synonym">Endomycopsis monosporus</name>
    <dbReference type="NCBI Taxonomy" id="43982"/>
    <lineage>
        <taxon>Eukaryota</taxon>
        <taxon>Fungi</taxon>
        <taxon>Dikarya</taxon>
        <taxon>Ascomycota</taxon>
        <taxon>Saccharomycotina</taxon>
        <taxon>Pichiomycetes</taxon>
        <taxon>Pichiales</taxon>
        <taxon>Pichiaceae</taxon>
        <taxon>Ambrosiozyma</taxon>
    </lineage>
</organism>
<proteinExistence type="predicted"/>
<sequence>MRIGEGSPISDIVNGILRGLPSEIIILLLSETIIDYFDSTTDEYPYWDGKVQDELADSIERNSNFDDAILCPVLQKMKLKTSNLNELQFSKLSNFIFKKSIKIKEMYLGNYFLAHEVPTFDYEVLKMMEFGCQEVVIERLGYDLHKKMSHVKYLTSVSFCWNRWVESTPQERYVFLIK</sequence>
<comment type="caution">
    <text evidence="1">The sequence shown here is derived from an EMBL/GenBank/DDBJ whole genome shotgun (WGS) entry which is preliminary data.</text>
</comment>
<dbReference type="EMBL" id="BSXS01008997">
    <property type="protein sequence ID" value="GME94309.1"/>
    <property type="molecule type" value="Genomic_DNA"/>
</dbReference>
<name>A0ACB5TT61_AMBMO</name>
<evidence type="ECO:0000313" key="1">
    <source>
        <dbReference type="EMBL" id="GME94309.1"/>
    </source>
</evidence>
<protein>
    <submittedName>
        <fullName evidence="1">Unnamed protein product</fullName>
    </submittedName>
</protein>
<accession>A0ACB5TT61</accession>
<keyword evidence="2" id="KW-1185">Reference proteome</keyword>
<reference evidence="1" key="1">
    <citation type="submission" date="2023-04" db="EMBL/GenBank/DDBJ databases">
        <title>Ambrosiozyma monospora NBRC 10751.</title>
        <authorList>
            <person name="Ichikawa N."/>
            <person name="Sato H."/>
            <person name="Tonouchi N."/>
        </authorList>
    </citation>
    <scope>NUCLEOTIDE SEQUENCE</scope>
    <source>
        <strain evidence="1">NBRC 10751</strain>
    </source>
</reference>
<evidence type="ECO:0000313" key="2">
    <source>
        <dbReference type="Proteomes" id="UP001165064"/>
    </source>
</evidence>